<reference evidence="1" key="1">
    <citation type="submission" date="2021-03" db="EMBL/GenBank/DDBJ databases">
        <title>Draft genome sequence of rust myrtle Austropuccinia psidii MF-1, a brazilian biotype.</title>
        <authorList>
            <person name="Quecine M.C."/>
            <person name="Pachon D.M.R."/>
            <person name="Bonatelli M.L."/>
            <person name="Correr F.H."/>
            <person name="Franceschini L.M."/>
            <person name="Leite T.F."/>
            <person name="Margarido G.R.A."/>
            <person name="Almeida C.A."/>
            <person name="Ferrarezi J.A."/>
            <person name="Labate C.A."/>
        </authorList>
    </citation>
    <scope>NUCLEOTIDE SEQUENCE</scope>
    <source>
        <strain evidence="1">MF-1</strain>
    </source>
</reference>
<dbReference type="EMBL" id="AVOT02019492">
    <property type="protein sequence ID" value="MBW0507083.1"/>
    <property type="molecule type" value="Genomic_DNA"/>
</dbReference>
<gene>
    <name evidence="1" type="ORF">O181_046798</name>
</gene>
<evidence type="ECO:0000313" key="1">
    <source>
        <dbReference type="EMBL" id="MBW0507083.1"/>
    </source>
</evidence>
<dbReference type="AlphaFoldDB" id="A0A9Q3HIX2"/>
<sequence>MNIWGHKSVYGLLKVLNVGLQDFLEPQSTSQDLPFSSGKAIFFMALDHPQWVQAISSKCYLGSPVTPEKLGSGGPNWSWGTPIAPADLKKGKMARNQISRISIVWQGPRMNQKAILGPISKNNGDKTPS</sequence>
<organism evidence="1 2">
    <name type="scientific">Austropuccinia psidii MF-1</name>
    <dbReference type="NCBI Taxonomy" id="1389203"/>
    <lineage>
        <taxon>Eukaryota</taxon>
        <taxon>Fungi</taxon>
        <taxon>Dikarya</taxon>
        <taxon>Basidiomycota</taxon>
        <taxon>Pucciniomycotina</taxon>
        <taxon>Pucciniomycetes</taxon>
        <taxon>Pucciniales</taxon>
        <taxon>Sphaerophragmiaceae</taxon>
        <taxon>Austropuccinia</taxon>
    </lineage>
</organism>
<accession>A0A9Q3HIX2</accession>
<evidence type="ECO:0000313" key="2">
    <source>
        <dbReference type="Proteomes" id="UP000765509"/>
    </source>
</evidence>
<dbReference type="Proteomes" id="UP000765509">
    <property type="component" value="Unassembled WGS sequence"/>
</dbReference>
<proteinExistence type="predicted"/>
<name>A0A9Q3HIX2_9BASI</name>
<protein>
    <submittedName>
        <fullName evidence="1">Uncharacterized protein</fullName>
    </submittedName>
</protein>
<keyword evidence="2" id="KW-1185">Reference proteome</keyword>
<comment type="caution">
    <text evidence="1">The sequence shown here is derived from an EMBL/GenBank/DDBJ whole genome shotgun (WGS) entry which is preliminary data.</text>
</comment>